<name>B0X5A4_CULQU</name>
<dbReference type="InterPro" id="IPR001254">
    <property type="entry name" value="Trypsin_dom"/>
</dbReference>
<keyword evidence="1" id="KW-1015">Disulfide bond</keyword>
<keyword evidence="3" id="KW-0812">Transmembrane</keyword>
<dbReference type="GO" id="GO:0006508">
    <property type="term" value="P:proteolysis"/>
    <property type="evidence" value="ECO:0007669"/>
    <property type="project" value="InterPro"/>
</dbReference>
<sequence length="293" mass="31844">MLPTAFLVGLLLTSTIATEKSARIFGGAQVQPGELPFNALIELTKHDNSVRTSCGSVLSMQWILTSSSSVQQDSTRPGAFTVFAGKYDLLQREGSEQSRSVQRVLCHPEFDGSVEGQNDIALLLLAKSLSFNDYVQPVALETNWMVYPTGVATISGYGSIRADGSKASYLTRWSVTIMAPEICIATLASSNLSLFCTDPATCEGDWGAPLVQRRGDQWVQIGLMSSGTQCVFFGPPTYYTHVARFFSWINETISTPVADEPDGAVRPVSGVLLIGALFTATLYYLTHKQYITQ</sequence>
<keyword evidence="4" id="KW-0732">Signal</keyword>
<dbReference type="STRING" id="7176.B0X5A4"/>
<evidence type="ECO:0000256" key="2">
    <source>
        <dbReference type="ARBA" id="ARBA00024195"/>
    </source>
</evidence>
<dbReference type="InterPro" id="IPR001314">
    <property type="entry name" value="Peptidase_S1A"/>
</dbReference>
<dbReference type="VEuPathDB" id="VectorBase:CPIJ014523"/>
<dbReference type="eggNOG" id="KOG3627">
    <property type="taxonomic scope" value="Eukaryota"/>
</dbReference>
<comment type="similarity">
    <text evidence="2">Belongs to the peptidase S1 family. CLIP subfamily.</text>
</comment>
<feature type="domain" description="Peptidase S1" evidence="5">
    <location>
        <begin position="24"/>
        <end position="254"/>
    </location>
</feature>
<keyword evidence="3" id="KW-0472">Membrane</keyword>
<dbReference type="SMART" id="SM00020">
    <property type="entry name" value="Tryp_SPc"/>
    <property type="match status" value="1"/>
</dbReference>
<dbReference type="SUPFAM" id="SSF50494">
    <property type="entry name" value="Trypsin-like serine proteases"/>
    <property type="match status" value="1"/>
</dbReference>
<dbReference type="OrthoDB" id="7756772at2759"/>
<dbReference type="Gene3D" id="2.40.10.10">
    <property type="entry name" value="Trypsin-like serine proteases"/>
    <property type="match status" value="1"/>
</dbReference>
<evidence type="ECO:0000313" key="6">
    <source>
        <dbReference type="EMBL" id="EDS40789.1"/>
    </source>
</evidence>
<dbReference type="VEuPathDB" id="VectorBase:CQUJHB005458"/>
<reference evidence="7" key="2">
    <citation type="submission" date="2021-02" db="UniProtKB">
        <authorList>
            <consortium name="EnsemblMetazoa"/>
        </authorList>
    </citation>
    <scope>IDENTIFICATION</scope>
    <source>
        <strain evidence="7">JHB</strain>
    </source>
</reference>
<feature type="signal peptide" evidence="4">
    <location>
        <begin position="1"/>
        <end position="17"/>
    </location>
</feature>
<protein>
    <submittedName>
        <fullName evidence="6">Elastase-3A</fullName>
    </submittedName>
</protein>
<dbReference type="CDD" id="cd00190">
    <property type="entry name" value="Tryp_SPc"/>
    <property type="match status" value="1"/>
</dbReference>
<reference evidence="6" key="1">
    <citation type="submission" date="2007-03" db="EMBL/GenBank/DDBJ databases">
        <title>Annotation of Culex pipiens quinquefasciatus.</title>
        <authorList>
            <consortium name="The Broad Institute Genome Sequencing Platform"/>
            <person name="Atkinson P.W."/>
            <person name="Hemingway J."/>
            <person name="Christensen B.M."/>
            <person name="Higgs S."/>
            <person name="Kodira C."/>
            <person name="Hannick L."/>
            <person name="Megy K."/>
            <person name="O'Leary S."/>
            <person name="Pearson M."/>
            <person name="Haas B.J."/>
            <person name="Mauceli E."/>
            <person name="Wortman J.R."/>
            <person name="Lee N.H."/>
            <person name="Guigo R."/>
            <person name="Stanke M."/>
            <person name="Alvarado L."/>
            <person name="Amedeo P."/>
            <person name="Antoine C.H."/>
            <person name="Arensburger P."/>
            <person name="Bidwell S.L."/>
            <person name="Crawford M."/>
            <person name="Camaro F."/>
            <person name="Devon K."/>
            <person name="Engels R."/>
            <person name="Hammond M."/>
            <person name="Howarth C."/>
            <person name="Koehrsen M."/>
            <person name="Lawson D."/>
            <person name="Montgomery P."/>
            <person name="Nene V."/>
            <person name="Nusbaum C."/>
            <person name="Puiu D."/>
            <person name="Romero-Severson J."/>
            <person name="Severson D.W."/>
            <person name="Shumway M."/>
            <person name="Sisk P."/>
            <person name="Stolte C."/>
            <person name="Zeng Q."/>
            <person name="Eisenstadt E."/>
            <person name="Fraser-Liggett C."/>
            <person name="Strausberg R."/>
            <person name="Galagan J."/>
            <person name="Birren B."/>
            <person name="Collins F.H."/>
        </authorList>
    </citation>
    <scope>NUCLEOTIDE SEQUENCE [LARGE SCALE GENOMIC DNA]</scope>
    <source>
        <strain evidence="6">JHB</strain>
    </source>
</reference>
<evidence type="ECO:0000313" key="8">
    <source>
        <dbReference type="Proteomes" id="UP000002320"/>
    </source>
</evidence>
<dbReference type="Pfam" id="PF00089">
    <property type="entry name" value="Trypsin"/>
    <property type="match status" value="1"/>
</dbReference>
<evidence type="ECO:0000259" key="5">
    <source>
        <dbReference type="PROSITE" id="PS50240"/>
    </source>
</evidence>
<dbReference type="InterPro" id="IPR009003">
    <property type="entry name" value="Peptidase_S1_PA"/>
</dbReference>
<dbReference type="FunFam" id="2.40.10.10:FF:000068">
    <property type="entry name" value="transmembrane protease serine 2"/>
    <property type="match status" value="1"/>
</dbReference>
<feature type="transmembrane region" description="Helical" evidence="3">
    <location>
        <begin position="264"/>
        <end position="285"/>
    </location>
</feature>
<dbReference type="InterPro" id="IPR043504">
    <property type="entry name" value="Peptidase_S1_PA_chymotrypsin"/>
</dbReference>
<dbReference type="EMBL" id="DS232373">
    <property type="protein sequence ID" value="EDS40789.1"/>
    <property type="molecule type" value="Genomic_DNA"/>
</dbReference>
<gene>
    <name evidence="7" type="primary">6047826</name>
    <name evidence="6" type="ORF">CpipJ_CPIJ014523</name>
</gene>
<dbReference type="KEGG" id="cqu:CpipJ_CPIJ014523"/>
<dbReference type="GO" id="GO:0004252">
    <property type="term" value="F:serine-type endopeptidase activity"/>
    <property type="evidence" value="ECO:0007669"/>
    <property type="project" value="InterPro"/>
</dbReference>
<dbReference type="PRINTS" id="PR00722">
    <property type="entry name" value="CHYMOTRYPSIN"/>
</dbReference>
<dbReference type="PANTHER" id="PTHR24250">
    <property type="entry name" value="CHYMOTRYPSIN-RELATED"/>
    <property type="match status" value="1"/>
</dbReference>
<dbReference type="InParanoid" id="B0X5A4"/>
<dbReference type="PROSITE" id="PS50240">
    <property type="entry name" value="TRYPSIN_DOM"/>
    <property type="match status" value="1"/>
</dbReference>
<dbReference type="EnsemblMetazoa" id="CPIJ014523-RA">
    <property type="protein sequence ID" value="CPIJ014523-PA"/>
    <property type="gene ID" value="CPIJ014523"/>
</dbReference>
<dbReference type="AlphaFoldDB" id="B0X5A4"/>
<dbReference type="Proteomes" id="UP000002320">
    <property type="component" value="Unassembled WGS sequence"/>
</dbReference>
<dbReference type="HOGENOM" id="CLU_006842_7_0_1"/>
<proteinExistence type="inferred from homology"/>
<keyword evidence="8" id="KW-1185">Reference proteome</keyword>
<evidence type="ECO:0000256" key="3">
    <source>
        <dbReference type="SAM" id="Phobius"/>
    </source>
</evidence>
<keyword evidence="3" id="KW-1133">Transmembrane helix</keyword>
<evidence type="ECO:0000256" key="4">
    <source>
        <dbReference type="SAM" id="SignalP"/>
    </source>
</evidence>
<feature type="chain" id="PRO_5011408976" evidence="4">
    <location>
        <begin position="18"/>
        <end position="293"/>
    </location>
</feature>
<dbReference type="OMA" id="NTAPLMG"/>
<organism>
    <name type="scientific">Culex quinquefasciatus</name>
    <name type="common">Southern house mosquito</name>
    <name type="synonym">Culex pungens</name>
    <dbReference type="NCBI Taxonomy" id="7176"/>
    <lineage>
        <taxon>Eukaryota</taxon>
        <taxon>Metazoa</taxon>
        <taxon>Ecdysozoa</taxon>
        <taxon>Arthropoda</taxon>
        <taxon>Hexapoda</taxon>
        <taxon>Insecta</taxon>
        <taxon>Pterygota</taxon>
        <taxon>Neoptera</taxon>
        <taxon>Endopterygota</taxon>
        <taxon>Diptera</taxon>
        <taxon>Nematocera</taxon>
        <taxon>Culicoidea</taxon>
        <taxon>Culicidae</taxon>
        <taxon>Culicinae</taxon>
        <taxon>Culicini</taxon>
        <taxon>Culex</taxon>
        <taxon>Culex</taxon>
    </lineage>
</organism>
<accession>B0X5A4</accession>
<evidence type="ECO:0000256" key="1">
    <source>
        <dbReference type="ARBA" id="ARBA00023157"/>
    </source>
</evidence>
<evidence type="ECO:0000313" key="7">
    <source>
        <dbReference type="EnsemblMetazoa" id="CPIJ014523-PA"/>
    </source>
</evidence>